<accession>A0A9W7L7Y7</accession>
<organism evidence="5 6">
    <name type="scientific">Triparma columacea</name>
    <dbReference type="NCBI Taxonomy" id="722753"/>
    <lineage>
        <taxon>Eukaryota</taxon>
        <taxon>Sar</taxon>
        <taxon>Stramenopiles</taxon>
        <taxon>Ochrophyta</taxon>
        <taxon>Bolidophyceae</taxon>
        <taxon>Parmales</taxon>
        <taxon>Triparmaceae</taxon>
        <taxon>Triparma</taxon>
    </lineage>
</organism>
<evidence type="ECO:0000256" key="4">
    <source>
        <dbReference type="SAM" id="Phobius"/>
    </source>
</evidence>
<keyword evidence="6" id="KW-1185">Reference proteome</keyword>
<evidence type="ECO:0000256" key="3">
    <source>
        <dbReference type="SAM" id="MobiDB-lite"/>
    </source>
</evidence>
<dbReference type="InterPro" id="IPR016817">
    <property type="entry name" value="MannP-dilichol_defect-1"/>
</dbReference>
<keyword evidence="4" id="KW-0472">Membrane</keyword>
<evidence type="ECO:0000256" key="1">
    <source>
        <dbReference type="ARBA" id="ARBA00022448"/>
    </source>
</evidence>
<protein>
    <recommendedName>
        <fullName evidence="7">Mannose-P-dolichol utilization defect 1 protein homolog</fullName>
    </recommendedName>
</protein>
<name>A0A9W7L7Y7_9STRA</name>
<dbReference type="PANTHER" id="PTHR12226:SF2">
    <property type="entry name" value="MANNOSE-P-DOLICHOL UTILIZATION DEFECT 1 PROTEIN"/>
    <property type="match status" value="1"/>
</dbReference>
<sequence length="335" mass="37308">MDSLEVVSLQLFGSDAELCSSFVATFDVSSFIFESPCAKIFLSRIISIAILVSSLLIKLPTFYSISKNRNMEGFAKGAILGEVMLFSNAAFYGVKMNYAFSAYGETVFQLVQSILMVCLFCMYKPPNSLTGYVQPLGVYTAYLAVVFLWLPQEHAHFLPKLNWPMVIWTRGSQIASNYRLKYTGSQSPLTILMQAGGSAVRIFTTLVIIGFDMSLLMGYSLGTGLNLTLLWQWFIYRSNDKPVGQWEGEEDLRDLKKTPKRKTRASSRKPAARSSKKEKSTTKKTPVTKSKKTPATKSKKTPATKSKKTPAASKKTAKTPKSTRASSRIRKQKKA</sequence>
<reference evidence="6" key="1">
    <citation type="journal article" date="2023" name="Commun. Biol.">
        <title>Genome analysis of Parmales, the sister group of diatoms, reveals the evolutionary specialization of diatoms from phago-mixotrophs to photoautotrophs.</title>
        <authorList>
            <person name="Ban H."/>
            <person name="Sato S."/>
            <person name="Yoshikawa S."/>
            <person name="Yamada K."/>
            <person name="Nakamura Y."/>
            <person name="Ichinomiya M."/>
            <person name="Sato N."/>
            <person name="Blanc-Mathieu R."/>
            <person name="Endo H."/>
            <person name="Kuwata A."/>
            <person name="Ogata H."/>
        </authorList>
    </citation>
    <scope>NUCLEOTIDE SEQUENCE [LARGE SCALE GENOMIC DNA]</scope>
</reference>
<feature type="compositionally biased region" description="Low complexity" evidence="3">
    <location>
        <begin position="309"/>
        <end position="326"/>
    </location>
</feature>
<dbReference type="AlphaFoldDB" id="A0A9W7L7Y7"/>
<keyword evidence="2" id="KW-0677">Repeat</keyword>
<evidence type="ECO:0000313" key="6">
    <source>
        <dbReference type="Proteomes" id="UP001165065"/>
    </source>
</evidence>
<evidence type="ECO:0000256" key="2">
    <source>
        <dbReference type="ARBA" id="ARBA00022737"/>
    </source>
</evidence>
<feature type="compositionally biased region" description="Basic residues" evidence="3">
    <location>
        <begin position="289"/>
        <end position="308"/>
    </location>
</feature>
<gene>
    <name evidence="5" type="ORF">TrCOL_g6992</name>
</gene>
<evidence type="ECO:0008006" key="7">
    <source>
        <dbReference type="Google" id="ProtNLM"/>
    </source>
</evidence>
<dbReference type="Gene3D" id="1.20.1280.290">
    <property type="match status" value="1"/>
</dbReference>
<dbReference type="Proteomes" id="UP001165065">
    <property type="component" value="Unassembled WGS sequence"/>
</dbReference>
<comment type="caution">
    <text evidence="5">The sequence shown here is derived from an EMBL/GenBank/DDBJ whole genome shotgun (WGS) entry which is preliminary data.</text>
</comment>
<evidence type="ECO:0000313" key="5">
    <source>
        <dbReference type="EMBL" id="GMI36800.1"/>
    </source>
</evidence>
<keyword evidence="4" id="KW-0812">Transmembrane</keyword>
<feature type="transmembrane region" description="Helical" evidence="4">
    <location>
        <begin position="74"/>
        <end position="94"/>
    </location>
</feature>
<feature type="compositionally biased region" description="Basic residues" evidence="3">
    <location>
        <begin position="258"/>
        <end position="274"/>
    </location>
</feature>
<feature type="region of interest" description="Disordered" evidence="3">
    <location>
        <begin position="250"/>
        <end position="335"/>
    </location>
</feature>
<dbReference type="EMBL" id="BRYA01000069">
    <property type="protein sequence ID" value="GMI36800.1"/>
    <property type="molecule type" value="Genomic_DNA"/>
</dbReference>
<keyword evidence="4" id="KW-1133">Transmembrane helix</keyword>
<feature type="transmembrane region" description="Helical" evidence="4">
    <location>
        <begin position="41"/>
        <end position="62"/>
    </location>
</feature>
<dbReference type="PANTHER" id="PTHR12226">
    <property type="entry name" value="MANNOSE-P-DOLICHOL UTILIZATION DEFECT 1 LEC35 -RELATED"/>
    <property type="match status" value="1"/>
</dbReference>
<dbReference type="OrthoDB" id="271506at2759"/>
<feature type="transmembrane region" description="Helical" evidence="4">
    <location>
        <begin position="106"/>
        <end position="125"/>
    </location>
</feature>
<feature type="transmembrane region" description="Helical" evidence="4">
    <location>
        <begin position="217"/>
        <end position="236"/>
    </location>
</feature>
<feature type="transmembrane region" description="Helical" evidence="4">
    <location>
        <begin position="131"/>
        <end position="150"/>
    </location>
</feature>
<proteinExistence type="predicted"/>
<keyword evidence="1" id="KW-0813">Transport</keyword>